<organism evidence="1">
    <name type="scientific">Pseudogymnoascus destructans</name>
    <dbReference type="NCBI Taxonomy" id="655981"/>
    <lineage>
        <taxon>Eukaryota</taxon>
        <taxon>Fungi</taxon>
        <taxon>Dikarya</taxon>
        <taxon>Ascomycota</taxon>
        <taxon>Pezizomycotina</taxon>
        <taxon>Leotiomycetes</taxon>
        <taxon>Thelebolales</taxon>
        <taxon>Thelebolaceae</taxon>
        <taxon>Pseudogymnoascus</taxon>
    </lineage>
</organism>
<dbReference type="EMBL" id="KV441388">
    <property type="protein sequence ID" value="OAF61994.1"/>
    <property type="molecule type" value="Genomic_DNA"/>
</dbReference>
<evidence type="ECO:0000313" key="1">
    <source>
        <dbReference type="EMBL" id="OAF61994.1"/>
    </source>
</evidence>
<dbReference type="AlphaFoldDB" id="A0A177ALE9"/>
<reference evidence="1" key="1">
    <citation type="submission" date="2016-03" db="EMBL/GenBank/DDBJ databases">
        <title>Updated assembly of Pseudogymnoascus destructans, the fungus causing white-nose syndrome of bats.</title>
        <authorList>
            <person name="Palmer J.M."/>
            <person name="Drees K.P."/>
            <person name="Foster J.T."/>
            <person name="Lindner D.L."/>
        </authorList>
    </citation>
    <scope>NUCLEOTIDE SEQUENCE [LARGE SCALE GENOMIC DNA]</scope>
    <source>
        <strain evidence="1">20631-21</strain>
    </source>
</reference>
<gene>
    <name evidence="1" type="ORF">VC83_01620</name>
</gene>
<dbReference type="Proteomes" id="UP000077154">
    <property type="component" value="Unassembled WGS sequence"/>
</dbReference>
<name>A0A177ALE9_9PEZI</name>
<dbReference type="RefSeq" id="XP_024327268.1">
    <property type="nucleotide sequence ID" value="XM_024465295.1"/>
</dbReference>
<dbReference type="VEuPathDB" id="FungiDB:GMDG_08309"/>
<proteinExistence type="predicted"/>
<dbReference type="Pfam" id="PF11917">
    <property type="entry name" value="DUF3435"/>
    <property type="match status" value="1"/>
</dbReference>
<dbReference type="OrthoDB" id="3433884at2759"/>
<accession>A0A177ALE9</accession>
<dbReference type="GeneID" id="36284709"/>
<sequence>MAAPVIWNRLSKVIKSIGVFKEDKVFVRRIVLLVPGDILTAEELLRDEWLLIFTLNLILQHASIDTFLKTYLDRNINVDVQNIYRGLESQKALMRFACLIS</sequence>
<protein>
    <submittedName>
        <fullName evidence="1">Uncharacterized protein</fullName>
    </submittedName>
</protein>
<dbReference type="InterPro" id="IPR021842">
    <property type="entry name" value="DUF3435"/>
</dbReference>